<accession>A7ETM6</accession>
<feature type="region of interest" description="Disordered" evidence="1">
    <location>
        <begin position="1"/>
        <end position="21"/>
    </location>
</feature>
<organism evidence="2 3">
    <name type="scientific">Sclerotinia sclerotiorum (strain ATCC 18683 / 1980 / Ss-1)</name>
    <name type="common">White mold</name>
    <name type="synonym">Whetzelinia sclerotiorum</name>
    <dbReference type="NCBI Taxonomy" id="665079"/>
    <lineage>
        <taxon>Eukaryota</taxon>
        <taxon>Fungi</taxon>
        <taxon>Dikarya</taxon>
        <taxon>Ascomycota</taxon>
        <taxon>Pezizomycotina</taxon>
        <taxon>Leotiomycetes</taxon>
        <taxon>Helotiales</taxon>
        <taxon>Sclerotiniaceae</taxon>
        <taxon>Sclerotinia</taxon>
    </lineage>
</organism>
<name>A7ETM6_SCLS1</name>
<keyword evidence="3" id="KW-1185">Reference proteome</keyword>
<dbReference type="KEGG" id="ssl:SS1G_08683"/>
<gene>
    <name evidence="2" type="ORF">SS1G_08683</name>
</gene>
<feature type="compositionally biased region" description="Basic residues" evidence="1">
    <location>
        <begin position="11"/>
        <end position="21"/>
    </location>
</feature>
<dbReference type="Proteomes" id="UP000001312">
    <property type="component" value="Unassembled WGS sequence"/>
</dbReference>
<evidence type="ECO:0000256" key="1">
    <source>
        <dbReference type="SAM" id="MobiDB-lite"/>
    </source>
</evidence>
<dbReference type="EMBL" id="CH476632">
    <property type="protein sequence ID" value="EDN92818.1"/>
    <property type="molecule type" value="Genomic_DNA"/>
</dbReference>
<proteinExistence type="predicted"/>
<dbReference type="AlphaFoldDB" id="A7ETM6"/>
<reference evidence="3" key="1">
    <citation type="journal article" date="2011" name="PLoS Genet.">
        <title>Genomic analysis of the necrotrophic fungal pathogens Sclerotinia sclerotiorum and Botrytis cinerea.</title>
        <authorList>
            <person name="Amselem J."/>
            <person name="Cuomo C.A."/>
            <person name="van Kan J.A."/>
            <person name="Viaud M."/>
            <person name="Benito E.P."/>
            <person name="Couloux A."/>
            <person name="Coutinho P.M."/>
            <person name="de Vries R.P."/>
            <person name="Dyer P.S."/>
            <person name="Fillinger S."/>
            <person name="Fournier E."/>
            <person name="Gout L."/>
            <person name="Hahn M."/>
            <person name="Kohn L."/>
            <person name="Lapalu N."/>
            <person name="Plummer K.M."/>
            <person name="Pradier J.M."/>
            <person name="Quevillon E."/>
            <person name="Sharon A."/>
            <person name="Simon A."/>
            <person name="ten Have A."/>
            <person name="Tudzynski B."/>
            <person name="Tudzynski P."/>
            <person name="Wincker P."/>
            <person name="Andrew M."/>
            <person name="Anthouard V."/>
            <person name="Beever R.E."/>
            <person name="Beffa R."/>
            <person name="Benoit I."/>
            <person name="Bouzid O."/>
            <person name="Brault B."/>
            <person name="Chen Z."/>
            <person name="Choquer M."/>
            <person name="Collemare J."/>
            <person name="Cotton P."/>
            <person name="Danchin E.G."/>
            <person name="Da Silva C."/>
            <person name="Gautier A."/>
            <person name="Giraud C."/>
            <person name="Giraud T."/>
            <person name="Gonzalez C."/>
            <person name="Grossetete S."/>
            <person name="Guldener U."/>
            <person name="Henrissat B."/>
            <person name="Howlett B.J."/>
            <person name="Kodira C."/>
            <person name="Kretschmer M."/>
            <person name="Lappartient A."/>
            <person name="Leroch M."/>
            <person name="Levis C."/>
            <person name="Mauceli E."/>
            <person name="Neuveglise C."/>
            <person name="Oeser B."/>
            <person name="Pearson M."/>
            <person name="Poulain J."/>
            <person name="Poussereau N."/>
            <person name="Quesneville H."/>
            <person name="Rascle C."/>
            <person name="Schumacher J."/>
            <person name="Segurens B."/>
            <person name="Sexton A."/>
            <person name="Silva E."/>
            <person name="Sirven C."/>
            <person name="Soanes D.M."/>
            <person name="Talbot N.J."/>
            <person name="Templeton M."/>
            <person name="Yandava C."/>
            <person name="Yarden O."/>
            <person name="Zeng Q."/>
            <person name="Rollins J.A."/>
            <person name="Lebrun M.H."/>
            <person name="Dickman M."/>
        </authorList>
    </citation>
    <scope>NUCLEOTIDE SEQUENCE [LARGE SCALE GENOMIC DNA]</scope>
    <source>
        <strain evidence="3">ATCC 18683 / 1980 / Ss-1</strain>
    </source>
</reference>
<protein>
    <submittedName>
        <fullName evidence="2">Uncharacterized protein</fullName>
    </submittedName>
</protein>
<evidence type="ECO:0000313" key="3">
    <source>
        <dbReference type="Proteomes" id="UP000001312"/>
    </source>
</evidence>
<feature type="region of interest" description="Disordered" evidence="1">
    <location>
        <begin position="81"/>
        <end position="103"/>
    </location>
</feature>
<dbReference type="GeneID" id="5486036"/>
<evidence type="ECO:0000313" key="2">
    <source>
        <dbReference type="EMBL" id="EDN92818.1"/>
    </source>
</evidence>
<dbReference type="InParanoid" id="A7ETM6"/>
<dbReference type="RefSeq" id="XP_001589919.1">
    <property type="nucleotide sequence ID" value="XM_001589869.1"/>
</dbReference>
<sequence length="103" mass="11295">MVGPKQMGHSGQKKLPARSHRSASCKCLAAAIMIGRIALSKFKDILKGSSFVNHRSFFRLITMSLSLHSCHSTLLLRPLRSPRKTSTPGVDHVSGRNKPVNFA</sequence>